<dbReference type="Proteomes" id="UP000192872">
    <property type="component" value="Unassembled WGS sequence"/>
</dbReference>
<reference evidence="7 8" key="1">
    <citation type="journal article" date="2017" name="Water Res.">
        <title>Comammox in drinking water systems.</title>
        <authorList>
            <person name="Wang Y."/>
            <person name="Ma L."/>
            <person name="Mao Y."/>
            <person name="Jiang X."/>
            <person name="Xia Y."/>
            <person name="Yu K."/>
            <person name="Li B."/>
            <person name="Zhang T."/>
        </authorList>
    </citation>
    <scope>NUCLEOTIDE SEQUENCE [LARGE SCALE GENOMIC DNA]</scope>
    <source>
        <strain evidence="7">SG_bin8</strain>
    </source>
</reference>
<comment type="caution">
    <text evidence="7">The sequence shown here is derived from an EMBL/GenBank/DDBJ whole genome shotgun (WGS) entry which is preliminary data.</text>
</comment>
<evidence type="ECO:0000259" key="5">
    <source>
        <dbReference type="Pfam" id="PF00389"/>
    </source>
</evidence>
<dbReference type="CDD" id="cd12156">
    <property type="entry name" value="HPPR"/>
    <property type="match status" value="1"/>
</dbReference>
<dbReference type="GO" id="GO:0005829">
    <property type="term" value="C:cytosol"/>
    <property type="evidence" value="ECO:0007669"/>
    <property type="project" value="TreeGrafter"/>
</dbReference>
<evidence type="ECO:0000313" key="7">
    <source>
        <dbReference type="EMBL" id="OQW50158.1"/>
    </source>
</evidence>
<dbReference type="SUPFAM" id="SSF51735">
    <property type="entry name" value="NAD(P)-binding Rossmann-fold domains"/>
    <property type="match status" value="1"/>
</dbReference>
<dbReference type="Gene3D" id="3.40.50.720">
    <property type="entry name" value="NAD(P)-binding Rossmann-like Domain"/>
    <property type="match status" value="2"/>
</dbReference>
<dbReference type="InterPro" id="IPR006139">
    <property type="entry name" value="D-isomer_2_OHA_DH_cat_dom"/>
</dbReference>
<evidence type="ECO:0000256" key="3">
    <source>
        <dbReference type="ARBA" id="ARBA00023027"/>
    </source>
</evidence>
<dbReference type="Pfam" id="PF00389">
    <property type="entry name" value="2-Hacid_dh"/>
    <property type="match status" value="1"/>
</dbReference>
<keyword evidence="2 4" id="KW-0560">Oxidoreductase</keyword>
<accession>A0A1W9HRV6</accession>
<dbReference type="PANTHER" id="PTHR10996:SF178">
    <property type="entry name" value="2-HYDROXYACID DEHYDROGENASE YGL185C-RELATED"/>
    <property type="match status" value="1"/>
</dbReference>
<gene>
    <name evidence="7" type="ORF">A4S15_00710</name>
</gene>
<organism evidence="7 8">
    <name type="scientific">Candidatus Raskinella chloraquaticus</name>
    <dbReference type="NCBI Taxonomy" id="1951219"/>
    <lineage>
        <taxon>Bacteria</taxon>
        <taxon>Pseudomonadati</taxon>
        <taxon>Pseudomonadota</taxon>
        <taxon>Alphaproteobacteria</taxon>
        <taxon>Hyphomicrobiales</taxon>
        <taxon>Phreatobacteraceae</taxon>
        <taxon>Candidatus Raskinella</taxon>
    </lineage>
</organism>
<evidence type="ECO:0000259" key="6">
    <source>
        <dbReference type="Pfam" id="PF02826"/>
    </source>
</evidence>
<sequence>MKPDCLLLKPLPQKAREALGHAFSVHEMWLADDPAALVSRLGAQCRFVVASGGAPCKADLIDQLPKLEIVGNFGVGYDSVDTAACAKRGIVVTNTPDVLNDEVADTTIALLLGAIRRMPQADAFVRAGKWPGGNFPLTGTLIGKRVGILGFGRIGQTIAKRLSGFNIAGISYHARSAKAGLPFRYYGNLTEMAADSDVLIVITPGGAATHHLVSRDVIEALGPQGCLVNVARGPVVDETALIDCLKTGKLGSAGLDVFEFEPKVPAELMALDNVALAPHVGSATTYTRDAMGMLVVDNLISWKEGKGPLTPVPETPVPPRTGR</sequence>
<evidence type="ECO:0000256" key="2">
    <source>
        <dbReference type="ARBA" id="ARBA00023002"/>
    </source>
</evidence>
<dbReference type="STRING" id="1827387.A4S15_00710"/>
<protein>
    <submittedName>
        <fullName evidence="7">Dehydrogenase</fullName>
    </submittedName>
</protein>
<dbReference type="GO" id="GO:0016618">
    <property type="term" value="F:hydroxypyruvate reductase [NAD(P)H] activity"/>
    <property type="evidence" value="ECO:0007669"/>
    <property type="project" value="TreeGrafter"/>
</dbReference>
<dbReference type="Pfam" id="PF02826">
    <property type="entry name" value="2-Hacid_dh_C"/>
    <property type="match status" value="1"/>
</dbReference>
<name>A0A1W9HRV6_9HYPH</name>
<dbReference type="InterPro" id="IPR050223">
    <property type="entry name" value="D-isomer_2-hydroxyacid_DH"/>
</dbReference>
<dbReference type="InterPro" id="IPR006140">
    <property type="entry name" value="D-isomer_DH_NAD-bd"/>
</dbReference>
<keyword evidence="1" id="KW-0521">NADP</keyword>
<feature type="domain" description="D-isomer specific 2-hydroxyacid dehydrogenase catalytic" evidence="5">
    <location>
        <begin position="6"/>
        <end position="312"/>
    </location>
</feature>
<keyword evidence="3" id="KW-0520">NAD</keyword>
<comment type="similarity">
    <text evidence="4">Belongs to the D-isomer specific 2-hydroxyacid dehydrogenase family.</text>
</comment>
<dbReference type="AlphaFoldDB" id="A0A1W9HRV6"/>
<dbReference type="GO" id="GO:0051287">
    <property type="term" value="F:NAD binding"/>
    <property type="evidence" value="ECO:0007669"/>
    <property type="project" value="InterPro"/>
</dbReference>
<evidence type="ECO:0000256" key="1">
    <source>
        <dbReference type="ARBA" id="ARBA00022857"/>
    </source>
</evidence>
<dbReference type="SUPFAM" id="SSF52283">
    <property type="entry name" value="Formate/glycerate dehydrogenase catalytic domain-like"/>
    <property type="match status" value="1"/>
</dbReference>
<dbReference type="EMBL" id="LWDL01000026">
    <property type="protein sequence ID" value="OQW50158.1"/>
    <property type="molecule type" value="Genomic_DNA"/>
</dbReference>
<dbReference type="GO" id="GO:0030267">
    <property type="term" value="F:glyoxylate reductase (NADPH) activity"/>
    <property type="evidence" value="ECO:0007669"/>
    <property type="project" value="TreeGrafter"/>
</dbReference>
<evidence type="ECO:0000313" key="8">
    <source>
        <dbReference type="Proteomes" id="UP000192872"/>
    </source>
</evidence>
<proteinExistence type="inferred from homology"/>
<dbReference type="PANTHER" id="PTHR10996">
    <property type="entry name" value="2-HYDROXYACID DEHYDROGENASE-RELATED"/>
    <property type="match status" value="1"/>
</dbReference>
<feature type="domain" description="D-isomer specific 2-hydroxyacid dehydrogenase NAD-binding" evidence="6">
    <location>
        <begin position="108"/>
        <end position="281"/>
    </location>
</feature>
<dbReference type="InterPro" id="IPR036291">
    <property type="entry name" value="NAD(P)-bd_dom_sf"/>
</dbReference>
<dbReference type="RefSeq" id="WP_376800156.1">
    <property type="nucleotide sequence ID" value="NZ_DHWE01000023.1"/>
</dbReference>
<dbReference type="FunFam" id="3.40.50.720:FF:000213">
    <property type="entry name" value="Putative 2-hydroxyacid dehydrogenase"/>
    <property type="match status" value="1"/>
</dbReference>
<evidence type="ECO:0000256" key="4">
    <source>
        <dbReference type="RuleBase" id="RU003719"/>
    </source>
</evidence>